<dbReference type="Proteomes" id="UP000070544">
    <property type="component" value="Unassembled WGS sequence"/>
</dbReference>
<organism evidence="2 3">
    <name type="scientific">Gonapodya prolifera (strain JEL478)</name>
    <name type="common">Monoblepharis prolifera</name>
    <dbReference type="NCBI Taxonomy" id="1344416"/>
    <lineage>
        <taxon>Eukaryota</taxon>
        <taxon>Fungi</taxon>
        <taxon>Fungi incertae sedis</taxon>
        <taxon>Chytridiomycota</taxon>
        <taxon>Chytridiomycota incertae sedis</taxon>
        <taxon>Monoblepharidomycetes</taxon>
        <taxon>Monoblepharidales</taxon>
        <taxon>Gonapodyaceae</taxon>
        <taxon>Gonapodya</taxon>
    </lineage>
</organism>
<evidence type="ECO:0000313" key="3">
    <source>
        <dbReference type="Proteomes" id="UP000070544"/>
    </source>
</evidence>
<evidence type="ECO:0000313" key="2">
    <source>
        <dbReference type="EMBL" id="KXS19219.1"/>
    </source>
</evidence>
<dbReference type="AlphaFoldDB" id="A0A139AR66"/>
<dbReference type="OrthoDB" id="10681228at2759"/>
<keyword evidence="3" id="KW-1185">Reference proteome</keyword>
<evidence type="ECO:0000256" key="1">
    <source>
        <dbReference type="SAM" id="MobiDB-lite"/>
    </source>
</evidence>
<protein>
    <submittedName>
        <fullName evidence="2">Uncharacterized protein</fullName>
    </submittedName>
</protein>
<gene>
    <name evidence="2" type="ORF">M427DRAFT_471853</name>
</gene>
<dbReference type="EMBL" id="KQ965739">
    <property type="protein sequence ID" value="KXS19219.1"/>
    <property type="molecule type" value="Genomic_DNA"/>
</dbReference>
<name>A0A139AR66_GONPJ</name>
<reference evidence="2 3" key="1">
    <citation type="journal article" date="2015" name="Genome Biol. Evol.">
        <title>Phylogenomic analyses indicate that early fungi evolved digesting cell walls of algal ancestors of land plants.</title>
        <authorList>
            <person name="Chang Y."/>
            <person name="Wang S."/>
            <person name="Sekimoto S."/>
            <person name="Aerts A.L."/>
            <person name="Choi C."/>
            <person name="Clum A."/>
            <person name="LaButti K.M."/>
            <person name="Lindquist E.A."/>
            <person name="Yee Ngan C."/>
            <person name="Ohm R.A."/>
            <person name="Salamov A.A."/>
            <person name="Grigoriev I.V."/>
            <person name="Spatafora J.W."/>
            <person name="Berbee M.L."/>
        </authorList>
    </citation>
    <scope>NUCLEOTIDE SEQUENCE [LARGE SCALE GENOMIC DNA]</scope>
    <source>
        <strain evidence="2 3">JEL478</strain>
    </source>
</reference>
<proteinExistence type="predicted"/>
<accession>A0A139AR66</accession>
<feature type="region of interest" description="Disordered" evidence="1">
    <location>
        <begin position="712"/>
        <end position="732"/>
    </location>
</feature>
<sequence length="761" mass="82421">MRRHVAPLLDASRLNALFAPIRALLVQDLADLYVLTRDQSLGIGAGPGPARKTPLGNMYQTTLDEFITDIVSAPPDPRGESTSTAHHIFSALHAFYEDHSTTPEPTLPPLPRLALYALRVLLLLSTRTTDPDKGKGRASAMDVDVVDARSAHAALVVDALARMCAARSAAREDQLVAWQKWVAARVNAPAPQPTTMSSLAPLVSKFAAENPTLYATLTRRLMENPIHNPAVLDLLHHWQPPARPLLDALRGDILSRATGGDARATARALTWAAVLCGAARHGQTFVQSFGGWVKALFADGSLAKDARGGQTVAAVLSEVVPHATPDILRAIMHALSNLPSASTRGELSAVISAVRTRMAAMGMSSHSTVASIGARVDARSVLDAFAASGEVPEQLNHAFLFNKTFYEKSLLPSVLNLDGVWTADGMPADERARREELRYALAAQINKRGMMVGRWDDFERARTSRQQALGIASEDVQIRTAPGRREDRVKLVSEVFVDMLSSLSKGNATDPEHDQTEGRGWTLADVLPPRSVQRLEQAMSGDIHVFGDAQLMYSSEDHCIIVVGSVHRDSVGIVNTVWERLRQFCSAAITTPSGTDDEAESQLTQVVTAILTQLLRQPAVAAAFTLRLCDALYSASQSDTSCVLALILKVFSSLVPWIPLDNDESARMLYLDAVFGPLLRGTLCCEADGWNSTVEIAQMVVRHAKPGLKMEASGTENCDETHPRDAGSIPGLHSQAPCDHRDQCFSTEIVEQVGSLWERVP</sequence>